<comment type="caution">
    <text evidence="1">The sequence shown here is derived from an EMBL/GenBank/DDBJ whole genome shotgun (WGS) entry which is preliminary data.</text>
</comment>
<keyword evidence="2" id="KW-1185">Reference proteome</keyword>
<organism evidence="1 2">
    <name type="scientific">Zarea fungicola</name>
    <dbReference type="NCBI Taxonomy" id="93591"/>
    <lineage>
        <taxon>Eukaryota</taxon>
        <taxon>Fungi</taxon>
        <taxon>Dikarya</taxon>
        <taxon>Ascomycota</taxon>
        <taxon>Pezizomycotina</taxon>
        <taxon>Sordariomycetes</taxon>
        <taxon>Hypocreomycetidae</taxon>
        <taxon>Hypocreales</taxon>
        <taxon>Cordycipitaceae</taxon>
        <taxon>Zarea</taxon>
    </lineage>
</organism>
<dbReference type="Proteomes" id="UP001143910">
    <property type="component" value="Unassembled WGS sequence"/>
</dbReference>
<protein>
    <submittedName>
        <fullName evidence="1">Uncharacterized protein</fullName>
    </submittedName>
</protein>
<reference evidence="1" key="1">
    <citation type="submission" date="2022-08" db="EMBL/GenBank/DDBJ databases">
        <title>Genome Sequence of Lecanicillium fungicola.</title>
        <authorList>
            <person name="Buettner E."/>
        </authorList>
    </citation>
    <scope>NUCLEOTIDE SEQUENCE</scope>
    <source>
        <strain evidence="1">Babe33</strain>
    </source>
</reference>
<sequence>MQDELSPVSGSFRNPFCGWAATLVDSLDTLWIAGLRDEFDDAVKNGVANIDFTYSEKSTIPVFETTIRYLGGLLAAYDVSGGHDGKYKILLDKAVELGEVLFGVFDTPNRMPVLYYNWKPEYVSEPRKAHGVGVAELATLSMEFTRLAQLTKENKYYDAINRITDALIRFQDDGHAAIPGLFPEKLDASGCDETAANMRNRMTKTSHQGKNVACVDKGLVPESTYSQSFSMGGSQDSAYEYFPKQYLLLGGLEPKYQKLHEDTVDAVDEWLMYRPMINDTDWDIYFPAKIRTKGNPKRDMDVEYEATHLTCFIGGMYGMGAKIFGRKKDLETAKRLTDGCVWAYQTTTTGLMAEAAHMMHCPTLEKCKFNQDEWYATVDSNKEWRDQKVAEWELEYGDKAKSGDTSIPERPQSHEEFAKERIASIRLPPGYKNILFNSYILRPEAIESVWYMYRITGDATWMDKGWAMFEATMAATETDLANSAISDVMSTNPSKDNAMESFWLAETLKYYYLLYSGPDLISLDEWVLNTEAHPFRRPT</sequence>
<name>A0ACC1MET7_9HYPO</name>
<dbReference type="EMBL" id="JANJQO010003184">
    <property type="protein sequence ID" value="KAJ2963837.1"/>
    <property type="molecule type" value="Genomic_DNA"/>
</dbReference>
<evidence type="ECO:0000313" key="1">
    <source>
        <dbReference type="EMBL" id="KAJ2963837.1"/>
    </source>
</evidence>
<accession>A0ACC1MET7</accession>
<gene>
    <name evidence="1" type="ORF">NQ176_g10832</name>
</gene>
<evidence type="ECO:0000313" key="2">
    <source>
        <dbReference type="Proteomes" id="UP001143910"/>
    </source>
</evidence>
<proteinExistence type="predicted"/>